<keyword evidence="7" id="KW-1185">Reference proteome</keyword>
<sequence length="526" mass="55441">MIRFRPLTSQVRRLYKALEARYPAGFSLDATREVTVGDRATPILLSGAVQVNLNHTVLDDWGRESGGISSIFVLAGEDFVRVATNVTDAKGVRAVGVVMDRSHPAYTHNRAGTGYYGYMVVAGRKFIVDYQPIVDARGRVIGIFSVGVDIANIRMLTLAEKMGLVAAGGAAALLLGWRGAQQLTGLAAAPWAWTSLLPDLAIAALLGALMYGVVRRHAAQPLLDAAAAARRLAAGDLSKQMPVKRGDEIGAIFDAINGVNVGMATLIGNVRRSTDSLTTAAREIAAGNADLSARTEAQAGSLEQTAAAMEQLTATVRNNAGNAHQAHDSAGSTSSLANTGARLMNEAEATMQAIRKTSYKVEEIIGVIESIAFQTNILALNAAVEAARAGTQGRGFSVVAAEVRTLAQRSADAAREIKTLITESVTQVDQGGQLIERVGGNMTEIVKSVEAVTVLMAEISRASAEQSSGIEEVNRAVGHMDEMTQQNAALVEQASAASTSMRDQTDSLETAVRVFRLATDAQRLAA</sequence>
<accession>A0ABX5KKI2</accession>
<evidence type="ECO:0000256" key="2">
    <source>
        <dbReference type="ARBA" id="ARBA00029447"/>
    </source>
</evidence>
<protein>
    <submittedName>
        <fullName evidence="6">Methyl-accepting chemotaxis protein-2 (Aspartate sensor receptor)</fullName>
    </submittedName>
</protein>
<evidence type="ECO:0000259" key="4">
    <source>
        <dbReference type="PROSITE" id="PS50111"/>
    </source>
</evidence>
<dbReference type="InterPro" id="IPR033462">
    <property type="entry name" value="Cache_3-Cache_2"/>
</dbReference>
<dbReference type="PANTHER" id="PTHR43531">
    <property type="entry name" value="PROTEIN ICFG"/>
    <property type="match status" value="1"/>
</dbReference>
<dbReference type="SUPFAM" id="SSF103190">
    <property type="entry name" value="Sensory domain-like"/>
    <property type="match status" value="1"/>
</dbReference>
<evidence type="ECO:0000256" key="3">
    <source>
        <dbReference type="PROSITE-ProRule" id="PRU00284"/>
    </source>
</evidence>
<dbReference type="SMART" id="SM00283">
    <property type="entry name" value="MA"/>
    <property type="match status" value="1"/>
</dbReference>
<dbReference type="RefSeq" id="WP_116613300.1">
    <property type="nucleotide sequence ID" value="NZ_QEOB01000016.1"/>
</dbReference>
<dbReference type="Gene3D" id="1.10.287.950">
    <property type="entry name" value="Methyl-accepting chemotaxis protein"/>
    <property type="match status" value="1"/>
</dbReference>
<dbReference type="PRINTS" id="PR00260">
    <property type="entry name" value="CHEMTRNSDUCR"/>
</dbReference>
<evidence type="ECO:0000313" key="7">
    <source>
        <dbReference type="Proteomes" id="UP000245712"/>
    </source>
</evidence>
<dbReference type="InterPro" id="IPR003660">
    <property type="entry name" value="HAMP_dom"/>
</dbReference>
<dbReference type="InterPro" id="IPR051310">
    <property type="entry name" value="MCP_chemotaxis"/>
</dbReference>
<keyword evidence="6" id="KW-0675">Receptor</keyword>
<gene>
    <name evidence="6" type="ORF">C7402_116128</name>
</gene>
<dbReference type="InterPro" id="IPR004089">
    <property type="entry name" value="MCPsignal_dom"/>
</dbReference>
<reference evidence="6 7" key="1">
    <citation type="submission" date="2018-05" db="EMBL/GenBank/DDBJ databases">
        <title>Genomic Encyclopedia of Type Strains, Phase IV (KMG-V): Genome sequencing to study the core and pangenomes of soil and plant-associated prokaryotes.</title>
        <authorList>
            <person name="Whitman W."/>
        </authorList>
    </citation>
    <scope>NUCLEOTIDE SEQUENCE [LARGE SCALE GENOMIC DNA]</scope>
    <source>
        <strain evidence="6 7">SCZa-39</strain>
    </source>
</reference>
<evidence type="ECO:0000259" key="5">
    <source>
        <dbReference type="PROSITE" id="PS50885"/>
    </source>
</evidence>
<dbReference type="PROSITE" id="PS50111">
    <property type="entry name" value="CHEMOTAXIS_TRANSDUC_2"/>
    <property type="match status" value="1"/>
</dbReference>
<keyword evidence="3" id="KW-0807">Transducer</keyword>
<dbReference type="SMART" id="SM00304">
    <property type="entry name" value="HAMP"/>
    <property type="match status" value="1"/>
</dbReference>
<dbReference type="CDD" id="cd11386">
    <property type="entry name" value="MCP_signal"/>
    <property type="match status" value="1"/>
</dbReference>
<comment type="caution">
    <text evidence="6">The sequence shown here is derived from an EMBL/GenBank/DDBJ whole genome shotgun (WGS) entry which is preliminary data.</text>
</comment>
<feature type="domain" description="Methyl-accepting transducer" evidence="4">
    <location>
        <begin position="273"/>
        <end position="502"/>
    </location>
</feature>
<dbReference type="PANTHER" id="PTHR43531:SF14">
    <property type="entry name" value="METHYL-ACCEPTING CHEMOTAXIS PROTEIN I-RELATED"/>
    <property type="match status" value="1"/>
</dbReference>
<evidence type="ECO:0000256" key="1">
    <source>
        <dbReference type="ARBA" id="ARBA00022481"/>
    </source>
</evidence>
<dbReference type="Proteomes" id="UP000245712">
    <property type="component" value="Unassembled WGS sequence"/>
</dbReference>
<evidence type="ECO:0000313" key="6">
    <source>
        <dbReference type="EMBL" id="PVX76343.1"/>
    </source>
</evidence>
<organism evidence="6 7">
    <name type="scientific">Paraburkholderia unamae</name>
    <dbReference type="NCBI Taxonomy" id="219649"/>
    <lineage>
        <taxon>Bacteria</taxon>
        <taxon>Pseudomonadati</taxon>
        <taxon>Pseudomonadota</taxon>
        <taxon>Betaproteobacteria</taxon>
        <taxon>Burkholderiales</taxon>
        <taxon>Burkholderiaceae</taxon>
        <taxon>Paraburkholderia</taxon>
    </lineage>
</organism>
<dbReference type="EMBL" id="QEOB01000016">
    <property type="protein sequence ID" value="PVX76343.1"/>
    <property type="molecule type" value="Genomic_DNA"/>
</dbReference>
<dbReference type="Pfam" id="PF00672">
    <property type="entry name" value="HAMP"/>
    <property type="match status" value="1"/>
</dbReference>
<feature type="domain" description="HAMP" evidence="5">
    <location>
        <begin position="216"/>
        <end position="268"/>
    </location>
</feature>
<dbReference type="InterPro" id="IPR004090">
    <property type="entry name" value="Chemotax_Me-accpt_rcpt"/>
</dbReference>
<keyword evidence="1" id="KW-0488">Methylation</keyword>
<dbReference type="PROSITE" id="PS50885">
    <property type="entry name" value="HAMP"/>
    <property type="match status" value="1"/>
</dbReference>
<dbReference type="SUPFAM" id="SSF58104">
    <property type="entry name" value="Methyl-accepting chemotaxis protein (MCP) signaling domain"/>
    <property type="match status" value="1"/>
</dbReference>
<comment type="similarity">
    <text evidence="2">Belongs to the methyl-accepting chemotaxis (MCP) protein family.</text>
</comment>
<proteinExistence type="inferred from homology"/>
<dbReference type="InterPro" id="IPR029151">
    <property type="entry name" value="Sensor-like_sf"/>
</dbReference>
<dbReference type="Pfam" id="PF00015">
    <property type="entry name" value="MCPsignal"/>
    <property type="match status" value="1"/>
</dbReference>
<name>A0ABX5KKI2_9BURK</name>
<dbReference type="Pfam" id="PF17201">
    <property type="entry name" value="Cache_3-Cache_2"/>
    <property type="match status" value="1"/>
</dbReference>